<dbReference type="EMBL" id="CP009238">
    <property type="protein sequence ID" value="AIL32804.1"/>
    <property type="molecule type" value="Genomic_DNA"/>
</dbReference>
<dbReference type="STRING" id="1072685.IX83_05285"/>
<dbReference type="AlphaFoldDB" id="A0A077DDV9"/>
<dbReference type="InterPro" id="IPR036412">
    <property type="entry name" value="HAD-like_sf"/>
</dbReference>
<dbReference type="KEGG" id="bpsi:IX83_05285"/>
<dbReference type="InterPro" id="IPR023214">
    <property type="entry name" value="HAD_sf"/>
</dbReference>
<reference evidence="1 2" key="1">
    <citation type="journal article" date="2014" name="BMC Genomics">
        <title>A genomic perspective on a new bacterial genus and species from the Alcaligenaceae family, Basilea psittacipulmonis.</title>
        <authorList>
            <person name="Whiteson K.L."/>
            <person name="Hernandez D."/>
            <person name="Lazarevic V."/>
            <person name="Gaia N."/>
            <person name="Farinelli L."/>
            <person name="Francois P."/>
            <person name="Pilo P."/>
            <person name="Frey J."/>
            <person name="Schrenzel J."/>
        </authorList>
    </citation>
    <scope>NUCLEOTIDE SEQUENCE [LARGE SCALE GENOMIC DNA]</scope>
    <source>
        <strain evidence="1 2">DSM 24701</strain>
    </source>
</reference>
<dbReference type="Pfam" id="PF12710">
    <property type="entry name" value="HAD"/>
    <property type="match status" value="1"/>
</dbReference>
<keyword evidence="2" id="KW-1185">Reference proteome</keyword>
<sequence>MKKPIVAIAYDFDGTLAPGNMQEHNFIPELNITAQEFWQQSNALAQKNKADGILSYMYWMLKKAEEAEVRVRKQDFLKYGSEIRFYPGVEDWFQRLNEYAKERGLELRHYIISSGLREMIEGTSIAPYIHKIYASGYLYDIYDVAMWPATAVNYTTKTQFLFRINKGCEDESDVQKINEYVPQNERPVPFFNMIFIGDGETDVPCMRLVKESGGHSIAVYANNEKAASAEKLIREGRVHVALESNYEENKPLDLAIKSIIDGIHAHYRLLETQTLD</sequence>
<protein>
    <submittedName>
        <fullName evidence="1">Phosphoserine phosphatase</fullName>
    </submittedName>
</protein>
<evidence type="ECO:0000313" key="1">
    <source>
        <dbReference type="EMBL" id="AIL32804.1"/>
    </source>
</evidence>
<evidence type="ECO:0000313" key="2">
    <source>
        <dbReference type="Proteomes" id="UP000028945"/>
    </source>
</evidence>
<dbReference type="SUPFAM" id="SSF56784">
    <property type="entry name" value="HAD-like"/>
    <property type="match status" value="1"/>
</dbReference>
<proteinExistence type="predicted"/>
<dbReference type="Proteomes" id="UP000028945">
    <property type="component" value="Chromosome"/>
</dbReference>
<name>A0A077DDV9_9BURK</name>
<gene>
    <name evidence="1" type="ORF">IX83_05285</name>
</gene>
<dbReference type="RefSeq" id="WP_038499901.1">
    <property type="nucleotide sequence ID" value="NZ_AFWK01000045.1"/>
</dbReference>
<dbReference type="Gene3D" id="3.40.50.1000">
    <property type="entry name" value="HAD superfamily/HAD-like"/>
    <property type="match status" value="1"/>
</dbReference>
<organism evidence="1 2">
    <name type="scientific">Basilea psittacipulmonis DSM 24701</name>
    <dbReference type="NCBI Taxonomy" id="1072685"/>
    <lineage>
        <taxon>Bacteria</taxon>
        <taxon>Pseudomonadati</taxon>
        <taxon>Pseudomonadota</taxon>
        <taxon>Betaproteobacteria</taxon>
        <taxon>Burkholderiales</taxon>
        <taxon>Alcaligenaceae</taxon>
        <taxon>Basilea</taxon>
    </lineage>
</organism>
<dbReference type="HOGENOM" id="CLU_061567_1_0_4"/>
<dbReference type="OrthoDB" id="9785423at2"/>
<dbReference type="eggNOG" id="COG0560">
    <property type="taxonomic scope" value="Bacteria"/>
</dbReference>
<accession>A0A077DDV9</accession>